<dbReference type="InterPro" id="IPR005846">
    <property type="entry name" value="A-D-PHexomutase_a/b/a-III"/>
</dbReference>
<name>A0A9D9N1G4_9SPIR</name>
<evidence type="ECO:0000259" key="4">
    <source>
        <dbReference type="Pfam" id="PF02878"/>
    </source>
</evidence>
<feature type="domain" description="Alpha-D-phosphohexomutase alpha/beta/alpha" evidence="5">
    <location>
        <begin position="375"/>
        <end position="442"/>
    </location>
</feature>
<dbReference type="SUPFAM" id="SSF55957">
    <property type="entry name" value="Phosphoglucomutase, C-terminal domain"/>
    <property type="match status" value="1"/>
</dbReference>
<dbReference type="PANTHER" id="PTHR42946:SF1">
    <property type="entry name" value="PHOSPHOGLUCOMUTASE (ALPHA-D-GLUCOSE-1,6-BISPHOSPHATE-DEPENDENT)"/>
    <property type="match status" value="1"/>
</dbReference>
<comment type="cofactor">
    <cofactor evidence="1">
        <name>Mg(2+)</name>
        <dbReference type="ChEBI" id="CHEBI:18420"/>
    </cofactor>
</comment>
<dbReference type="Gene3D" id="3.40.120.10">
    <property type="entry name" value="Alpha-D-Glucose-1,6-Bisphosphate, subunit A, domain 3"/>
    <property type="match status" value="3"/>
</dbReference>
<evidence type="ECO:0000259" key="5">
    <source>
        <dbReference type="Pfam" id="PF02880"/>
    </source>
</evidence>
<dbReference type="EMBL" id="JADIMM010000023">
    <property type="protein sequence ID" value="MBO8456961.1"/>
    <property type="molecule type" value="Genomic_DNA"/>
</dbReference>
<evidence type="ECO:0000256" key="1">
    <source>
        <dbReference type="ARBA" id="ARBA00001946"/>
    </source>
</evidence>
<dbReference type="AlphaFoldDB" id="A0A9D9N1G4"/>
<reference evidence="6" key="1">
    <citation type="submission" date="2020-10" db="EMBL/GenBank/DDBJ databases">
        <authorList>
            <person name="Gilroy R."/>
        </authorList>
    </citation>
    <scope>NUCLEOTIDE SEQUENCE</scope>
    <source>
        <strain evidence="6">10532</strain>
    </source>
</reference>
<dbReference type="Pfam" id="PF02880">
    <property type="entry name" value="PGM_PMM_III"/>
    <property type="match status" value="1"/>
</dbReference>
<dbReference type="GO" id="GO:0005975">
    <property type="term" value="P:carbohydrate metabolic process"/>
    <property type="evidence" value="ECO:0007669"/>
    <property type="project" value="InterPro"/>
</dbReference>
<evidence type="ECO:0000256" key="3">
    <source>
        <dbReference type="ARBA" id="ARBA00022553"/>
    </source>
</evidence>
<accession>A0A9D9N1G4</accession>
<dbReference type="InterPro" id="IPR050060">
    <property type="entry name" value="Phosphoglucosamine_mutase"/>
</dbReference>
<dbReference type="InterPro" id="IPR016055">
    <property type="entry name" value="A-D-PHexomutase_a/b/a-I/II/III"/>
</dbReference>
<dbReference type="InterPro" id="IPR036900">
    <property type="entry name" value="A-D-PHexomutase_C_sf"/>
</dbReference>
<comment type="similarity">
    <text evidence="2">Belongs to the phosphohexose mutase family.</text>
</comment>
<proteinExistence type="inferred from homology"/>
<evidence type="ECO:0000256" key="2">
    <source>
        <dbReference type="ARBA" id="ARBA00010231"/>
    </source>
</evidence>
<organism evidence="6 7">
    <name type="scientific">Candidatus Gallitreponema excrementavium</name>
    <dbReference type="NCBI Taxonomy" id="2840840"/>
    <lineage>
        <taxon>Bacteria</taxon>
        <taxon>Pseudomonadati</taxon>
        <taxon>Spirochaetota</taxon>
        <taxon>Spirochaetia</taxon>
        <taxon>Spirochaetales</taxon>
        <taxon>Candidatus Gallitreponema</taxon>
    </lineage>
</organism>
<gene>
    <name evidence="6" type="ORF">IAA81_01885</name>
</gene>
<evidence type="ECO:0000313" key="6">
    <source>
        <dbReference type="EMBL" id="MBO8456961.1"/>
    </source>
</evidence>
<dbReference type="PANTHER" id="PTHR42946">
    <property type="entry name" value="PHOSPHOHEXOSE MUTASE"/>
    <property type="match status" value="1"/>
</dbReference>
<feature type="domain" description="Alpha-D-phosphohexomutase alpha/beta/alpha" evidence="4">
    <location>
        <begin position="64"/>
        <end position="186"/>
    </location>
</feature>
<dbReference type="GO" id="GO:0004615">
    <property type="term" value="F:phosphomannomutase activity"/>
    <property type="evidence" value="ECO:0007669"/>
    <property type="project" value="TreeGrafter"/>
</dbReference>
<keyword evidence="3" id="KW-0597">Phosphoprotein</keyword>
<sequence>MPALYDSGTGFFLGNSSVNPLLPEENSTLPDHGAVLEKARDFILSASGWRSVFTATNSGKDNTAEIGPVNKIISALIGLAFVRYLKDKTGKNNPVVTVGIDTRPTGPEIADVILRVLAGEGLQIQYLFIVSAPEIMSYAKSYPDGFVYISASHNPIGHNGIKFGLNDGGVVSKEESEKIIAIFKSLYTNENCVEEALAAVEKCTPEIIEDIYKNTLHFRTLSNNFYNSFSKEIYTGCPGLNKKGQHNFFDTIRNNARKYPVHIVADMNGSARTLSNDNLLFEKTGITFSAFNSYPRQIVHEIIPEPENLVYCAKEVEKLHSKGTTGLILGYMPDCDGDRGNIVFFDETQNKARVLMAQEVFALSVLSELAFSAWTAEKDGTERKTGVVTNDPTSIRIEEIADAFNAKTFRAEVGEANVVNKARELREEGWNIPILGEGSNGGNITYPAAVRDPRNTLFALVKLYLLRDTNDCTGLFHNWCIKSKQENKYREDFSFGDIISTLPVYTTTGVSEKQAVMHIKNTDHGTLKKEYQKYFEKSWKKSKKIFSGQLGISGWKAFTCNGTVEKECTDDFSVSGRGGLKIAFYPDDKCHELPVGFIWMRGSGTEPVFRVMCDIKGDNKNLEEKLLLWHREIIKKADE</sequence>
<evidence type="ECO:0000313" key="7">
    <source>
        <dbReference type="Proteomes" id="UP000823638"/>
    </source>
</evidence>
<dbReference type="Proteomes" id="UP000823638">
    <property type="component" value="Unassembled WGS sequence"/>
</dbReference>
<reference evidence="6" key="2">
    <citation type="journal article" date="2021" name="PeerJ">
        <title>Extensive microbial diversity within the chicken gut microbiome revealed by metagenomics and culture.</title>
        <authorList>
            <person name="Gilroy R."/>
            <person name="Ravi A."/>
            <person name="Getino M."/>
            <person name="Pursley I."/>
            <person name="Horton D.L."/>
            <person name="Alikhan N.F."/>
            <person name="Baker D."/>
            <person name="Gharbi K."/>
            <person name="Hall N."/>
            <person name="Watson M."/>
            <person name="Adriaenssens E.M."/>
            <person name="Foster-Nyarko E."/>
            <person name="Jarju S."/>
            <person name="Secka A."/>
            <person name="Antonio M."/>
            <person name="Oren A."/>
            <person name="Chaudhuri R.R."/>
            <person name="La Ragione R."/>
            <person name="Hildebrand F."/>
            <person name="Pallen M.J."/>
        </authorList>
    </citation>
    <scope>NUCLEOTIDE SEQUENCE</scope>
    <source>
        <strain evidence="6">10532</strain>
    </source>
</reference>
<protein>
    <submittedName>
        <fullName evidence="6">Phosphoglucomutase</fullName>
    </submittedName>
</protein>
<dbReference type="Pfam" id="PF02878">
    <property type="entry name" value="PGM_PMM_I"/>
    <property type="match status" value="1"/>
</dbReference>
<comment type="caution">
    <text evidence="6">The sequence shown here is derived from an EMBL/GenBank/DDBJ whole genome shotgun (WGS) entry which is preliminary data.</text>
</comment>
<dbReference type="InterPro" id="IPR005844">
    <property type="entry name" value="A-D-PHexomutase_a/b/a-I"/>
</dbReference>
<dbReference type="SUPFAM" id="SSF53738">
    <property type="entry name" value="Phosphoglucomutase, first 3 domains"/>
    <property type="match status" value="1"/>
</dbReference>